<evidence type="ECO:0000313" key="1">
    <source>
        <dbReference type="EMBL" id="CDW48564.1"/>
    </source>
</evidence>
<accession>A0A0K2VDM6</accession>
<dbReference type="EMBL" id="HACA01031203">
    <property type="protein sequence ID" value="CDW48564.1"/>
    <property type="molecule type" value="Transcribed_RNA"/>
</dbReference>
<proteinExistence type="predicted"/>
<feature type="non-terminal residue" evidence="1">
    <location>
        <position position="1"/>
    </location>
</feature>
<name>A0A0K2VDM6_LEPSM</name>
<protein>
    <submittedName>
        <fullName evidence="1">Uncharacterized protein</fullName>
    </submittedName>
</protein>
<reference evidence="1" key="1">
    <citation type="submission" date="2014-05" db="EMBL/GenBank/DDBJ databases">
        <authorList>
            <person name="Chronopoulou M."/>
        </authorList>
    </citation>
    <scope>NUCLEOTIDE SEQUENCE</scope>
    <source>
        <tissue evidence="1">Whole organism</tissue>
    </source>
</reference>
<dbReference type="AlphaFoldDB" id="A0A0K2VDM6"/>
<sequence>RDFENTGYSHRIGELTSVTFLVPVSVHSTSFKIYLHSPQKRQIYTSKATKSAVVSSEN</sequence>
<organism evidence="1">
    <name type="scientific">Lepeophtheirus salmonis</name>
    <name type="common">Salmon louse</name>
    <name type="synonym">Caligus salmonis</name>
    <dbReference type="NCBI Taxonomy" id="72036"/>
    <lineage>
        <taxon>Eukaryota</taxon>
        <taxon>Metazoa</taxon>
        <taxon>Ecdysozoa</taxon>
        <taxon>Arthropoda</taxon>
        <taxon>Crustacea</taxon>
        <taxon>Multicrustacea</taxon>
        <taxon>Hexanauplia</taxon>
        <taxon>Copepoda</taxon>
        <taxon>Siphonostomatoida</taxon>
        <taxon>Caligidae</taxon>
        <taxon>Lepeophtheirus</taxon>
    </lineage>
</organism>